<gene>
    <name evidence="2" type="ORF">NDU88_002177</name>
</gene>
<proteinExistence type="predicted"/>
<evidence type="ECO:0000313" key="2">
    <source>
        <dbReference type="EMBL" id="KAJ1198335.1"/>
    </source>
</evidence>
<feature type="compositionally biased region" description="Low complexity" evidence="1">
    <location>
        <begin position="40"/>
        <end position="58"/>
    </location>
</feature>
<evidence type="ECO:0000256" key="1">
    <source>
        <dbReference type="SAM" id="MobiDB-lite"/>
    </source>
</evidence>
<organism evidence="2 3">
    <name type="scientific">Pleurodeles waltl</name>
    <name type="common">Iberian ribbed newt</name>
    <dbReference type="NCBI Taxonomy" id="8319"/>
    <lineage>
        <taxon>Eukaryota</taxon>
        <taxon>Metazoa</taxon>
        <taxon>Chordata</taxon>
        <taxon>Craniata</taxon>
        <taxon>Vertebrata</taxon>
        <taxon>Euteleostomi</taxon>
        <taxon>Amphibia</taxon>
        <taxon>Batrachia</taxon>
        <taxon>Caudata</taxon>
        <taxon>Salamandroidea</taxon>
        <taxon>Salamandridae</taxon>
        <taxon>Pleurodelinae</taxon>
        <taxon>Pleurodeles</taxon>
    </lineage>
</organism>
<sequence length="156" mass="16543">MLVTLRRRTEAMVQLTQQGSKALGAEAGTEGDQRCGGQRGARAAGGPPQRPGQAGPACSWVRPEGERRPWLNPVPAYPGEWSGTGGWGLKGDGTAAASRIEALGPEVLLGPDGRLQSWRSVRSQHGRCAPPSLTASEEPRVQWDGPGREQQAEAQE</sequence>
<accession>A0AAV7V9T9</accession>
<feature type="compositionally biased region" description="Basic and acidic residues" evidence="1">
    <location>
        <begin position="137"/>
        <end position="156"/>
    </location>
</feature>
<dbReference type="Proteomes" id="UP001066276">
    <property type="component" value="Chromosome 2_1"/>
</dbReference>
<keyword evidence="3" id="KW-1185">Reference proteome</keyword>
<dbReference type="AlphaFoldDB" id="A0AAV7V9T9"/>
<evidence type="ECO:0000313" key="3">
    <source>
        <dbReference type="Proteomes" id="UP001066276"/>
    </source>
</evidence>
<dbReference type="EMBL" id="JANPWB010000003">
    <property type="protein sequence ID" value="KAJ1198335.1"/>
    <property type="molecule type" value="Genomic_DNA"/>
</dbReference>
<reference evidence="2" key="1">
    <citation type="journal article" date="2022" name="bioRxiv">
        <title>Sequencing and chromosome-scale assembly of the giantPleurodeles waltlgenome.</title>
        <authorList>
            <person name="Brown T."/>
            <person name="Elewa A."/>
            <person name="Iarovenko S."/>
            <person name="Subramanian E."/>
            <person name="Araus A.J."/>
            <person name="Petzold A."/>
            <person name="Susuki M."/>
            <person name="Suzuki K.-i.T."/>
            <person name="Hayashi T."/>
            <person name="Toyoda A."/>
            <person name="Oliveira C."/>
            <person name="Osipova E."/>
            <person name="Leigh N.D."/>
            <person name="Simon A."/>
            <person name="Yun M.H."/>
        </authorList>
    </citation>
    <scope>NUCLEOTIDE SEQUENCE</scope>
    <source>
        <strain evidence="2">20211129_DDA</strain>
        <tissue evidence="2">Liver</tissue>
    </source>
</reference>
<protein>
    <submittedName>
        <fullName evidence="2">Uncharacterized protein</fullName>
    </submittedName>
</protein>
<name>A0AAV7V9T9_PLEWA</name>
<feature type="region of interest" description="Disordered" evidence="1">
    <location>
        <begin position="120"/>
        <end position="156"/>
    </location>
</feature>
<feature type="region of interest" description="Disordered" evidence="1">
    <location>
        <begin position="17"/>
        <end position="77"/>
    </location>
</feature>
<comment type="caution">
    <text evidence="2">The sequence shown here is derived from an EMBL/GenBank/DDBJ whole genome shotgun (WGS) entry which is preliminary data.</text>
</comment>